<name>A4RZH4_OSTLU</name>
<dbReference type="STRING" id="436017.A4RZH4"/>
<dbReference type="HAMAP" id="MF_00185">
    <property type="entry name" value="IPP_trans"/>
    <property type="match status" value="1"/>
</dbReference>
<dbReference type="AlphaFoldDB" id="A4RZH4"/>
<keyword evidence="12" id="KW-1185">Reference proteome</keyword>
<dbReference type="GO" id="GO:0006400">
    <property type="term" value="P:tRNA modification"/>
    <property type="evidence" value="ECO:0007669"/>
    <property type="project" value="TreeGrafter"/>
</dbReference>
<evidence type="ECO:0000256" key="9">
    <source>
        <dbReference type="ARBA" id="ARBA00049563"/>
    </source>
</evidence>
<comment type="cofactor">
    <cofactor evidence="1">
        <name>Mg(2+)</name>
        <dbReference type="ChEBI" id="CHEBI:18420"/>
    </cofactor>
</comment>
<dbReference type="Gramene" id="ABO96865">
    <property type="protein sequence ID" value="ABO96865"/>
    <property type="gene ID" value="OSTLU_3723"/>
</dbReference>
<evidence type="ECO:0000256" key="1">
    <source>
        <dbReference type="ARBA" id="ARBA00001946"/>
    </source>
</evidence>
<comment type="catalytic activity">
    <reaction evidence="9">
        <text>adenosine(37) in tRNA + dimethylallyl diphosphate = N(6)-dimethylallyladenosine(37) in tRNA + diphosphate</text>
        <dbReference type="Rhea" id="RHEA:26482"/>
        <dbReference type="Rhea" id="RHEA-COMP:10162"/>
        <dbReference type="Rhea" id="RHEA-COMP:10375"/>
        <dbReference type="ChEBI" id="CHEBI:33019"/>
        <dbReference type="ChEBI" id="CHEBI:57623"/>
        <dbReference type="ChEBI" id="CHEBI:74411"/>
        <dbReference type="ChEBI" id="CHEBI:74415"/>
        <dbReference type="EC" id="2.5.1.75"/>
    </reaction>
</comment>
<evidence type="ECO:0000256" key="6">
    <source>
        <dbReference type="ARBA" id="ARBA00022741"/>
    </source>
</evidence>
<organism evidence="11 12">
    <name type="scientific">Ostreococcus lucimarinus (strain CCE9901)</name>
    <dbReference type="NCBI Taxonomy" id="436017"/>
    <lineage>
        <taxon>Eukaryota</taxon>
        <taxon>Viridiplantae</taxon>
        <taxon>Chlorophyta</taxon>
        <taxon>Mamiellophyceae</taxon>
        <taxon>Mamiellales</taxon>
        <taxon>Bathycoccaceae</taxon>
        <taxon>Ostreococcus</taxon>
    </lineage>
</organism>
<dbReference type="GO" id="GO:0052381">
    <property type="term" value="F:tRNA dimethylallyltransferase activity"/>
    <property type="evidence" value="ECO:0007669"/>
    <property type="project" value="UniProtKB-EC"/>
</dbReference>
<protein>
    <recommendedName>
        <fullName evidence="3">tRNA dimethylallyltransferase</fullName>
        <ecNumber evidence="3">2.5.1.75</ecNumber>
    </recommendedName>
</protein>
<keyword evidence="6 10" id="KW-0547">Nucleotide-binding</keyword>
<dbReference type="InterPro" id="IPR027417">
    <property type="entry name" value="P-loop_NTPase"/>
</dbReference>
<keyword evidence="4 10" id="KW-0808">Transferase</keyword>
<dbReference type="KEGG" id="olu:OSTLU_3723"/>
<dbReference type="Pfam" id="PF01715">
    <property type="entry name" value="IPPT"/>
    <property type="match status" value="1"/>
</dbReference>
<reference evidence="11 12" key="1">
    <citation type="journal article" date="2007" name="Proc. Natl. Acad. Sci. U.S.A.">
        <title>The tiny eukaryote Ostreococcus provides genomic insights into the paradox of plankton speciation.</title>
        <authorList>
            <person name="Palenik B."/>
            <person name="Grimwood J."/>
            <person name="Aerts A."/>
            <person name="Rouze P."/>
            <person name="Salamov A."/>
            <person name="Putnam N."/>
            <person name="Dupont C."/>
            <person name="Jorgensen R."/>
            <person name="Derelle E."/>
            <person name="Rombauts S."/>
            <person name="Zhou K."/>
            <person name="Otillar R."/>
            <person name="Merchant S.S."/>
            <person name="Podell S."/>
            <person name="Gaasterland T."/>
            <person name="Napoli C."/>
            <person name="Gendler K."/>
            <person name="Manuell A."/>
            <person name="Tai V."/>
            <person name="Vallon O."/>
            <person name="Piganeau G."/>
            <person name="Jancek S."/>
            <person name="Heijde M."/>
            <person name="Jabbari K."/>
            <person name="Bowler C."/>
            <person name="Lohr M."/>
            <person name="Robbens S."/>
            <person name="Werner G."/>
            <person name="Dubchak I."/>
            <person name="Pazour G.J."/>
            <person name="Ren Q."/>
            <person name="Paulsen I."/>
            <person name="Delwiche C."/>
            <person name="Schmutz J."/>
            <person name="Rokhsar D."/>
            <person name="Van de Peer Y."/>
            <person name="Moreau H."/>
            <person name="Grigoriev I.V."/>
        </authorList>
    </citation>
    <scope>NUCLEOTIDE SEQUENCE [LARGE SCALE GENOMIC DNA]</scope>
    <source>
        <strain evidence="11 12">CCE9901</strain>
    </source>
</reference>
<evidence type="ECO:0000313" key="12">
    <source>
        <dbReference type="Proteomes" id="UP000001568"/>
    </source>
</evidence>
<gene>
    <name evidence="11" type="ORF">OSTLU_3723</name>
</gene>
<dbReference type="PANTHER" id="PTHR11088:SF60">
    <property type="entry name" value="TRNA DIMETHYLALLYLTRANSFERASE"/>
    <property type="match status" value="1"/>
</dbReference>
<dbReference type="GeneID" id="5002608"/>
<dbReference type="OrthoDB" id="775260at2759"/>
<dbReference type="Gene3D" id="1.10.20.140">
    <property type="match status" value="1"/>
</dbReference>
<dbReference type="eggNOG" id="KOG1384">
    <property type="taxonomic scope" value="Eukaryota"/>
</dbReference>
<dbReference type="EMBL" id="CP000586">
    <property type="protein sequence ID" value="ABO96865.1"/>
    <property type="molecule type" value="Genomic_DNA"/>
</dbReference>
<evidence type="ECO:0000256" key="2">
    <source>
        <dbReference type="ARBA" id="ARBA00005842"/>
    </source>
</evidence>
<evidence type="ECO:0000256" key="8">
    <source>
        <dbReference type="ARBA" id="ARBA00022842"/>
    </source>
</evidence>
<keyword evidence="7 10" id="KW-0067">ATP-binding</keyword>
<dbReference type="GO" id="GO:0005524">
    <property type="term" value="F:ATP binding"/>
    <property type="evidence" value="ECO:0007669"/>
    <property type="project" value="UniProtKB-KW"/>
</dbReference>
<keyword evidence="8" id="KW-0460">Magnesium</keyword>
<feature type="non-terminal residue" evidence="11">
    <location>
        <position position="1"/>
    </location>
</feature>
<dbReference type="EC" id="2.5.1.75" evidence="3"/>
<evidence type="ECO:0000313" key="11">
    <source>
        <dbReference type="EMBL" id="ABO96865.1"/>
    </source>
</evidence>
<evidence type="ECO:0000256" key="10">
    <source>
        <dbReference type="RuleBase" id="RU003785"/>
    </source>
</evidence>
<dbReference type="InterPro" id="IPR018022">
    <property type="entry name" value="IPT"/>
</dbReference>
<dbReference type="GO" id="GO:0009691">
    <property type="term" value="P:cytokinin biosynthetic process"/>
    <property type="evidence" value="ECO:0007669"/>
    <property type="project" value="TreeGrafter"/>
</dbReference>
<evidence type="ECO:0000256" key="5">
    <source>
        <dbReference type="ARBA" id="ARBA00022694"/>
    </source>
</evidence>
<dbReference type="Proteomes" id="UP000001568">
    <property type="component" value="Chromosome 6"/>
</dbReference>
<dbReference type="HOGENOM" id="CLU_032616_0_2_1"/>
<feature type="non-terminal residue" evidence="11">
    <location>
        <position position="348"/>
    </location>
</feature>
<evidence type="ECO:0000256" key="7">
    <source>
        <dbReference type="ARBA" id="ARBA00022840"/>
    </source>
</evidence>
<dbReference type="PANTHER" id="PTHR11088">
    <property type="entry name" value="TRNA DIMETHYLALLYLTRANSFERASE"/>
    <property type="match status" value="1"/>
</dbReference>
<dbReference type="Gene3D" id="3.40.50.300">
    <property type="entry name" value="P-loop containing nucleotide triphosphate hydrolases"/>
    <property type="match status" value="1"/>
</dbReference>
<dbReference type="NCBIfam" id="TIGR00174">
    <property type="entry name" value="miaA"/>
    <property type="match status" value="1"/>
</dbReference>
<proteinExistence type="inferred from homology"/>
<dbReference type="SUPFAM" id="SSF52540">
    <property type="entry name" value="P-loop containing nucleoside triphosphate hydrolases"/>
    <property type="match status" value="1"/>
</dbReference>
<dbReference type="RefSeq" id="XP_001418572.1">
    <property type="nucleotide sequence ID" value="XM_001418535.1"/>
</dbReference>
<evidence type="ECO:0000256" key="4">
    <source>
        <dbReference type="ARBA" id="ARBA00022679"/>
    </source>
</evidence>
<comment type="similarity">
    <text evidence="2 10">Belongs to the IPP transferase family.</text>
</comment>
<dbReference type="OMA" id="HEECCHI"/>
<dbReference type="InterPro" id="IPR039657">
    <property type="entry name" value="Dimethylallyltransferase"/>
</dbReference>
<keyword evidence="5" id="KW-0819">tRNA processing</keyword>
<sequence length="348" mass="38797">TRRAKVLVVTGPTAIGKSAVAIAMARARRERRDAREVEIVSCDSVQIYRGLDVGSGKVGARELEACAHHMLSALDPRARDGSGEYDANAYYDEAVNVIDDIHRRGRDAVVVGGAGMYLKWLTDGKPSAPGSTPETREAAERAVGEARARGGWREAVELLTRAGDAETGKTLSENDWYRLTRAYEIVRTSGQSVKAFARENPEARFDFRCFFLSSPRVELYRKIDARVEGMFVDGIMDEAAWLLNAGIAPGENVPARSIGYRQAMEYLAKARAKEIKVDDASLLELVNEIQMLNRAYAKRQFTWFRGESRYAWINVDDDRDAVARRILSEFDRDEHRAGGEEIGDLSKD</sequence>
<accession>A4RZH4</accession>
<evidence type="ECO:0000256" key="3">
    <source>
        <dbReference type="ARBA" id="ARBA00012665"/>
    </source>
</evidence>